<proteinExistence type="predicted"/>
<evidence type="ECO:0000313" key="1">
    <source>
        <dbReference type="EMBL" id="SHH96646.1"/>
    </source>
</evidence>
<dbReference type="EMBL" id="FQXP01000007">
    <property type="protein sequence ID" value="SHH96646.1"/>
    <property type="molecule type" value="Genomic_DNA"/>
</dbReference>
<sequence length="65" mass="7572">MVQELAKKYEDLVEVKVYKAGKDFDYIRKYGLMSKSVLIIDESQVVENLNKKVIELAFSQLMGRE</sequence>
<dbReference type="OrthoDB" id="5518971at2"/>
<name>A0A1M5XA48_9CLOT</name>
<dbReference type="NCBIfam" id="NF040730">
    <property type="entry name" value="CxCC_doxin"/>
    <property type="match status" value="1"/>
</dbReference>
<protein>
    <submittedName>
        <fullName evidence="1">Uncharacterized protein</fullName>
    </submittedName>
</protein>
<dbReference type="AlphaFoldDB" id="A0A1M5XA48"/>
<evidence type="ECO:0000313" key="2">
    <source>
        <dbReference type="Proteomes" id="UP000184526"/>
    </source>
</evidence>
<reference evidence="1 2" key="1">
    <citation type="submission" date="2016-11" db="EMBL/GenBank/DDBJ databases">
        <authorList>
            <person name="Jaros S."/>
            <person name="Januszkiewicz K."/>
            <person name="Wedrychowicz H."/>
        </authorList>
    </citation>
    <scope>NUCLEOTIDE SEQUENCE [LARGE SCALE GENOMIC DNA]</scope>
    <source>
        <strain evidence="1 2">DSM 3089</strain>
    </source>
</reference>
<gene>
    <name evidence="1" type="ORF">SAMN02745196_02144</name>
</gene>
<organism evidence="1 2">
    <name type="scientific">Clostridium collagenovorans DSM 3089</name>
    <dbReference type="NCBI Taxonomy" id="1121306"/>
    <lineage>
        <taxon>Bacteria</taxon>
        <taxon>Bacillati</taxon>
        <taxon>Bacillota</taxon>
        <taxon>Clostridia</taxon>
        <taxon>Eubacteriales</taxon>
        <taxon>Clostridiaceae</taxon>
        <taxon>Clostridium</taxon>
    </lineage>
</organism>
<dbReference type="STRING" id="1121306.SAMN02745196_02144"/>
<dbReference type="Proteomes" id="UP000184526">
    <property type="component" value="Unassembled WGS sequence"/>
</dbReference>
<accession>A0A1M5XA48</accession>
<keyword evidence="2" id="KW-1185">Reference proteome</keyword>